<dbReference type="InterPro" id="IPR018093">
    <property type="entry name" value="BCCT_CS"/>
</dbReference>
<comment type="caution">
    <text evidence="9">The sequence shown here is derived from an EMBL/GenBank/DDBJ whole genome shotgun (WGS) entry which is preliminary data.</text>
</comment>
<keyword evidence="5 8" id="KW-0812">Transmembrane</keyword>
<feature type="transmembrane region" description="Helical" evidence="8">
    <location>
        <begin position="202"/>
        <end position="227"/>
    </location>
</feature>
<feature type="transmembrane region" description="Helical" evidence="8">
    <location>
        <begin position="21"/>
        <end position="42"/>
    </location>
</feature>
<evidence type="ECO:0000256" key="8">
    <source>
        <dbReference type="SAM" id="Phobius"/>
    </source>
</evidence>
<dbReference type="AlphaFoldDB" id="A0A939TRI4"/>
<proteinExistence type="inferred from homology"/>
<dbReference type="NCBIfam" id="TIGR00842">
    <property type="entry name" value="bcct"/>
    <property type="match status" value="1"/>
</dbReference>
<dbReference type="EMBL" id="JAGFBF010000005">
    <property type="protein sequence ID" value="MBO2990057.1"/>
    <property type="molecule type" value="Genomic_DNA"/>
</dbReference>
<feature type="transmembrane region" description="Helical" evidence="8">
    <location>
        <begin position="157"/>
        <end position="174"/>
    </location>
</feature>
<accession>A0A939TRI4</accession>
<feature type="transmembrane region" description="Helical" evidence="8">
    <location>
        <begin position="416"/>
        <end position="440"/>
    </location>
</feature>
<evidence type="ECO:0000256" key="6">
    <source>
        <dbReference type="ARBA" id="ARBA00022989"/>
    </source>
</evidence>
<evidence type="ECO:0000313" key="10">
    <source>
        <dbReference type="Proteomes" id="UP000668403"/>
    </source>
</evidence>
<keyword evidence="3" id="KW-0813">Transport</keyword>
<dbReference type="NCBIfam" id="NF007399">
    <property type="entry name" value="PRK09928.1"/>
    <property type="match status" value="1"/>
</dbReference>
<feature type="transmembrane region" description="Helical" evidence="8">
    <location>
        <begin position="268"/>
        <end position="285"/>
    </location>
</feature>
<evidence type="ECO:0000256" key="3">
    <source>
        <dbReference type="ARBA" id="ARBA00022448"/>
    </source>
</evidence>
<feature type="transmembrane region" description="Helical" evidence="8">
    <location>
        <begin position="101"/>
        <end position="123"/>
    </location>
</feature>
<feature type="transmembrane region" description="Helical" evidence="8">
    <location>
        <begin position="239"/>
        <end position="261"/>
    </location>
</feature>
<evidence type="ECO:0000256" key="2">
    <source>
        <dbReference type="ARBA" id="ARBA00005658"/>
    </source>
</evidence>
<dbReference type="GO" id="GO:0005886">
    <property type="term" value="C:plasma membrane"/>
    <property type="evidence" value="ECO:0007669"/>
    <property type="project" value="UniProtKB-SubCell"/>
</dbReference>
<dbReference type="Proteomes" id="UP000668403">
    <property type="component" value="Unassembled WGS sequence"/>
</dbReference>
<gene>
    <name evidence="9" type="primary">betT</name>
    <name evidence="9" type="ORF">J4H85_08645</name>
</gene>
<dbReference type="PROSITE" id="PS01303">
    <property type="entry name" value="BCCT"/>
    <property type="match status" value="1"/>
</dbReference>
<dbReference type="Pfam" id="PF02028">
    <property type="entry name" value="BCCT"/>
    <property type="match status" value="1"/>
</dbReference>
<evidence type="ECO:0000256" key="5">
    <source>
        <dbReference type="ARBA" id="ARBA00022692"/>
    </source>
</evidence>
<dbReference type="GO" id="GO:0022857">
    <property type="term" value="F:transmembrane transporter activity"/>
    <property type="evidence" value="ECO:0007669"/>
    <property type="project" value="InterPro"/>
</dbReference>
<feature type="transmembrane region" description="Helical" evidence="8">
    <location>
        <begin position="326"/>
        <end position="346"/>
    </location>
</feature>
<keyword evidence="6 8" id="KW-1133">Transmembrane helix</keyword>
<evidence type="ECO:0000256" key="1">
    <source>
        <dbReference type="ARBA" id="ARBA00004651"/>
    </source>
</evidence>
<dbReference type="PANTHER" id="PTHR30047:SF7">
    <property type="entry name" value="HIGH-AFFINITY CHOLINE TRANSPORT PROTEIN"/>
    <property type="match status" value="1"/>
</dbReference>
<evidence type="ECO:0000256" key="4">
    <source>
        <dbReference type="ARBA" id="ARBA00022475"/>
    </source>
</evidence>
<organism evidence="9 10">
    <name type="scientific">Leucobacter tardus</name>
    <dbReference type="NCBI Taxonomy" id="501483"/>
    <lineage>
        <taxon>Bacteria</taxon>
        <taxon>Bacillati</taxon>
        <taxon>Actinomycetota</taxon>
        <taxon>Actinomycetes</taxon>
        <taxon>Micrococcales</taxon>
        <taxon>Microbacteriaceae</taxon>
        <taxon>Leucobacter</taxon>
    </lineage>
</organism>
<feature type="transmembrane region" description="Helical" evidence="8">
    <location>
        <begin position="485"/>
        <end position="505"/>
    </location>
</feature>
<dbReference type="InterPro" id="IPR000060">
    <property type="entry name" value="BCCT_transptr"/>
</dbReference>
<dbReference type="PANTHER" id="PTHR30047">
    <property type="entry name" value="HIGH-AFFINITY CHOLINE TRANSPORT PROTEIN-RELATED"/>
    <property type="match status" value="1"/>
</dbReference>
<dbReference type="RefSeq" id="WP_208238749.1">
    <property type="nucleotide sequence ID" value="NZ_BAAAQU010000002.1"/>
</dbReference>
<keyword evidence="10" id="KW-1185">Reference proteome</keyword>
<feature type="transmembrane region" description="Helical" evidence="8">
    <location>
        <begin position="62"/>
        <end position="81"/>
    </location>
</feature>
<comment type="subcellular location">
    <subcellularLocation>
        <location evidence="1">Cell membrane</location>
        <topology evidence="1">Multi-pass membrane protein</topology>
    </subcellularLocation>
</comment>
<name>A0A939TRI4_9MICO</name>
<feature type="transmembrane region" description="Helical" evidence="8">
    <location>
        <begin position="460"/>
        <end position="479"/>
    </location>
</feature>
<keyword evidence="4" id="KW-1003">Cell membrane</keyword>
<feature type="transmembrane region" description="Helical" evidence="8">
    <location>
        <begin position="358"/>
        <end position="378"/>
    </location>
</feature>
<sequence>MESISTQHGPTGPVPTAEARVRWPVLIGSGSAIIAIAFWAMIAPDQAGAVIGSVVVWASTTFGWYFILTAGVVVAFTLFLAFSASGKTKLGPDHSKPQFNLFTWASMLFAAGIGIDLMFFAVAEPVAQYTGPPAGEAETVEAARQAIVWTLFHYGPVGWAMYALMGGAFAYFAYRRNLPLNIRSLLTPLFGKRLDGWAGHSVDIMAVLGTVFGISVTLGIGVVQLAYGLHVLIGTPNSVGMQIALIVLAVAMATISTVSGVEKGIRRLSEANVVLAVLLLVWILITGETRRLFDGLVMNIGDFVSRFPSMLLDTYAWDQPDDWMQAWTLFFWAWWVAWAPFVGLFLARISRGRSLRQFVLGVLVIPFAFIAVFISILGNSALELVVGGDRAFAETAVAVPEQAFFDLMQQYPAAPAVVAVALLTGLLFYVTSADSGALVLANLSSKIDDPRQDAAKGLRIFWSIATGLLTLAMLLVGGVPTLQQATVIIGLPVSLLLYLVMISMFRALRNESQHREGYTATMPIRFGHAESNWRTRLRQSTVYPTPEQVSQYLNGIAAPALEEVRAELARADVDCTVERSDCPVPGIDSIVISAKLDDHQAFSYQIYPVAHEVPSFAPARKRGAQHYYRLEVFSASGSHGYDVYGYSSERLIADVIGHFESHLEYLRISEHAVDASIGEDEAIVTDWQDDFTLPDPDQTSSKE</sequence>
<reference evidence="9" key="1">
    <citation type="submission" date="2021-03" db="EMBL/GenBank/DDBJ databases">
        <title>Leucobacter chromiisoli sp. nov., isolated from chromium-containing soil of chemical plant.</title>
        <authorList>
            <person name="Xu Z."/>
        </authorList>
    </citation>
    <scope>NUCLEOTIDE SEQUENCE</scope>
    <source>
        <strain evidence="9">K 70/01</strain>
    </source>
</reference>
<protein>
    <submittedName>
        <fullName evidence="9">Choline BCCT transporter BetT</fullName>
    </submittedName>
</protein>
<comment type="similarity">
    <text evidence="2">Belongs to the BCCT transporter (TC 2.A.15) family.</text>
</comment>
<evidence type="ECO:0000256" key="7">
    <source>
        <dbReference type="ARBA" id="ARBA00023136"/>
    </source>
</evidence>
<keyword evidence="7 8" id="KW-0472">Membrane</keyword>
<evidence type="ECO:0000313" key="9">
    <source>
        <dbReference type="EMBL" id="MBO2990057.1"/>
    </source>
</evidence>